<feature type="compositionally biased region" description="Basic and acidic residues" evidence="1">
    <location>
        <begin position="476"/>
        <end position="487"/>
    </location>
</feature>
<feature type="domain" description="Nucleoporin POM152 Ig-like" evidence="5">
    <location>
        <begin position="941"/>
        <end position="1031"/>
    </location>
</feature>
<dbReference type="EMBL" id="OOIN01000028">
    <property type="protein sequence ID" value="SPO29479.1"/>
    <property type="molecule type" value="Genomic_DNA"/>
</dbReference>
<evidence type="ECO:0000259" key="6">
    <source>
        <dbReference type="Pfam" id="PF24519"/>
    </source>
</evidence>
<proteinExistence type="predicted"/>
<dbReference type="Pfam" id="PF24519">
    <property type="entry name" value="Ig-like_Pom152_1"/>
    <property type="match status" value="1"/>
</dbReference>
<dbReference type="Proteomes" id="UP000324022">
    <property type="component" value="Unassembled WGS sequence"/>
</dbReference>
<keyword evidence="9" id="KW-1185">Reference proteome</keyword>
<dbReference type="InterPro" id="IPR056544">
    <property type="entry name" value="Ig_POM152"/>
</dbReference>
<evidence type="ECO:0000256" key="1">
    <source>
        <dbReference type="SAM" id="MobiDB-lite"/>
    </source>
</evidence>
<dbReference type="OrthoDB" id="5529162at2759"/>
<dbReference type="GO" id="GO:0006606">
    <property type="term" value="P:protein import into nucleus"/>
    <property type="evidence" value="ECO:0007669"/>
    <property type="project" value="TreeGrafter"/>
</dbReference>
<evidence type="ECO:0000259" key="3">
    <source>
        <dbReference type="Pfam" id="PF23664"/>
    </source>
</evidence>
<feature type="transmembrane region" description="Helical" evidence="2">
    <location>
        <begin position="79"/>
        <end position="101"/>
    </location>
</feature>
<dbReference type="Pfam" id="PF23664">
    <property type="entry name" value="Ig_Pom152"/>
    <property type="match status" value="1"/>
</dbReference>
<feature type="region of interest" description="Disordered" evidence="1">
    <location>
        <begin position="308"/>
        <end position="328"/>
    </location>
</feature>
<dbReference type="PANTHER" id="PTHR28206:SF1">
    <property type="entry name" value="NUCLEOPORIN POM152"/>
    <property type="match status" value="1"/>
</dbReference>
<dbReference type="PANTHER" id="PTHR28206">
    <property type="entry name" value="NUCLEOPORIN POM152"/>
    <property type="match status" value="1"/>
</dbReference>
<dbReference type="Pfam" id="PF24097">
    <property type="entry name" value="TMD_POM152"/>
    <property type="match status" value="1"/>
</dbReference>
<reference evidence="8 9" key="1">
    <citation type="submission" date="2018-03" db="EMBL/GenBank/DDBJ databases">
        <authorList>
            <person name="Guldener U."/>
        </authorList>
    </citation>
    <scope>NUCLEOTIDE SEQUENCE [LARGE SCALE GENOMIC DNA]</scope>
    <source>
        <strain evidence="8 9">NBRC100155</strain>
    </source>
</reference>
<evidence type="ECO:0000259" key="7">
    <source>
        <dbReference type="Pfam" id="PF24527"/>
    </source>
</evidence>
<feature type="domain" description="Nucleoporin POM152 first Ig-like" evidence="6">
    <location>
        <begin position="230"/>
        <end position="413"/>
    </location>
</feature>
<feature type="region of interest" description="Disordered" evidence="1">
    <location>
        <begin position="1"/>
        <end position="23"/>
    </location>
</feature>
<dbReference type="InterPro" id="IPR056540">
    <property type="entry name" value="TMD_POM152"/>
</dbReference>
<dbReference type="InterPro" id="IPR056542">
    <property type="entry name" value="Ig-like_POM152_1st"/>
</dbReference>
<feature type="region of interest" description="Disordered" evidence="1">
    <location>
        <begin position="472"/>
        <end position="501"/>
    </location>
</feature>
<dbReference type="Pfam" id="PF24527">
    <property type="entry name" value="Ig-like_Pom152_9"/>
    <property type="match status" value="1"/>
</dbReference>
<evidence type="ECO:0000313" key="8">
    <source>
        <dbReference type="EMBL" id="SPO29479.1"/>
    </source>
</evidence>
<evidence type="ECO:0000313" key="9">
    <source>
        <dbReference type="Proteomes" id="UP000324022"/>
    </source>
</evidence>
<organism evidence="8 9">
    <name type="scientific">Ustilago trichophora</name>
    <dbReference type="NCBI Taxonomy" id="86804"/>
    <lineage>
        <taxon>Eukaryota</taxon>
        <taxon>Fungi</taxon>
        <taxon>Dikarya</taxon>
        <taxon>Basidiomycota</taxon>
        <taxon>Ustilaginomycotina</taxon>
        <taxon>Ustilaginomycetes</taxon>
        <taxon>Ustilaginales</taxon>
        <taxon>Ustilaginaceae</taxon>
        <taxon>Ustilago</taxon>
    </lineage>
</organism>
<evidence type="ECO:0000259" key="5">
    <source>
        <dbReference type="Pfam" id="PF24312"/>
    </source>
</evidence>
<dbReference type="InterPro" id="IPR037701">
    <property type="entry name" value="Pom152"/>
</dbReference>
<keyword evidence="2" id="KW-0812">Transmembrane</keyword>
<dbReference type="GO" id="GO:0017056">
    <property type="term" value="F:structural constituent of nuclear pore"/>
    <property type="evidence" value="ECO:0007669"/>
    <property type="project" value="InterPro"/>
</dbReference>
<sequence length="1508" mass="164136">MSDDRKPPAPSQPETAPLAPSNDVQPLVSFSTIDAPSQRFYAVGTAVLVQAWKYSKILRQLFSSSPTASSIALQSSSNVVSLSTAVFLNFAVLFVLSRLGIPLLDPRLASAKAATTTSNGPQKAVLQPAKSVGLTYIHYIIIFAGLSITDATLVGSASVNPLVLFLNGLLSILQIVTSALGLSVPTVGLFPDVLSRQLSINEGHVRIRDLIQPKSHILGQHTIHILPHSTAKLLPSSACYCVGPDTPQVTVPVLFSNAQPDLLQYSITDFATGHASYFNVSVDSLIPFGASNSDRQSDELNAISAAARTRTTKQGSRESDLLDDEDALDDPTSLLRGVSYAERARIRAERRAQSIGKRSAILDTPKSKRLPPSRNGQQLLWHLPITQPGRIRLERVLDKSRNDARISTSEALVVQCPSTKLIAAASAGTLTDPLSTQHKCPGDRADFAAQVTGVAPLELEYRRVFEPFAPAGSAARQKDSSRQEYKRKISRISPPHHTSPLLLPEAEALLSPTERLALARERTRAASRRNDAGSEDFSWAVSVDVDMPLSSIDLDLPGNYTYALESVTDACGNRVAVHADRHAGLSLAQKARKKIKGDGESTSTYQQSVVVHSRRNVAFDPRQCRPGHPLPLLRNVNGIDLTMQSSLDTEQSGDWNVNVSFQPDNSAANKGLWARDAASATTMQLTLPAHSSRVPFTIEKPGTYRIDDVAGPYCSGEIGSPWTCEIVDVPPPTAQINFSSIEDRCAGPVGVKAMSVLTGTPPFQLEYEVTKQGRHPERKVRTIFDQTRDELDFRPDVDGAVTYRFVKLHDSNYRGIPLDGPSFTQVFHPLSSAEFTAPIRAHDDRAVMQSCSGKQAEADVRFSGAGPWDLTYAVRAGDSVETKVVEGISESPHKLKIDIPKSVAASGGLVTVSLVKIRDARGCEKSLATRDLNVEVRRVQPSVGFLPIKTPKEGRHVEVLSGKAARLPIRLSGQGPWHVDYSWRADESAEEVDLVASLHTVDAELMAEHPGLYRIKRIRDNYCPGNVLEGQEDYRITVRPQPHVQFATDAGVIARNGSLIRAPVCRGRPDSVNIVMSGQFPIDVEYEHIAPSWSASSEPEAAAPLASAAHEVAMHGKRRKTAFTSALGTTNLELSTALPGWHTYILNTVGDAVYSPSRLQGFTTESPRRLEQMILPLPGASFASSSSRHGKPSLCVGDGLDRLSSLPTLKLQGQAPFTVTFEVVSASSASSSSGAGAYRFTRSGIKGHEYKLDLSKDDFAFSSKGLWSIRVVQVTDANNCQSVPQLQSGKQQDDKALVIEVAETADIAAVSTREDYCIGEMVEFSLQGSPPWTVSYDFNGKSAQATVTTAEFSRVAEKPGVFTIKSVAHQQNQCRRDINPRISQDMVKTIHDLPTVRISEGNHYVEDLREGNQAEIIFSFKGVPPFSFTYQRSEPVDTHARPKVLETNTVSGILEERYSIWAAVEGTWSVTWLQDRWCQVSLDYHSGAATPLGKSRLAIKNEAHQEEM</sequence>
<feature type="transmembrane region" description="Helical" evidence="2">
    <location>
        <begin position="136"/>
        <end position="155"/>
    </location>
</feature>
<evidence type="ECO:0000256" key="2">
    <source>
        <dbReference type="SAM" id="Phobius"/>
    </source>
</evidence>
<feature type="domain" description="Nucleoporin POM152 ninth Ig-like" evidence="7">
    <location>
        <begin position="1306"/>
        <end position="1378"/>
    </location>
</feature>
<gene>
    <name evidence="8" type="ORF">UTRI_04790_B</name>
</gene>
<name>A0A5C3EJP7_9BASI</name>
<dbReference type="GO" id="GO:0070762">
    <property type="term" value="C:nuclear pore transmembrane ring"/>
    <property type="evidence" value="ECO:0007669"/>
    <property type="project" value="TreeGrafter"/>
</dbReference>
<dbReference type="InterPro" id="IPR056541">
    <property type="entry name" value="Ig-like_POM152"/>
</dbReference>
<keyword evidence="2" id="KW-0472">Membrane</keyword>
<dbReference type="InterPro" id="IPR056543">
    <property type="entry name" value="Ig-like_POM152_9th"/>
</dbReference>
<protein>
    <submittedName>
        <fullName evidence="8">Probable Nuclear pore membrane protein</fullName>
    </submittedName>
</protein>
<feature type="domain" description="Nucleoporin POM152 immunoglobulin-like" evidence="3">
    <location>
        <begin position="729"/>
        <end position="831"/>
    </location>
</feature>
<feature type="domain" description="Nucleoporin POM152 N-terminal transmembrane" evidence="4">
    <location>
        <begin position="34"/>
        <end position="109"/>
    </location>
</feature>
<evidence type="ECO:0000259" key="4">
    <source>
        <dbReference type="Pfam" id="PF24097"/>
    </source>
</evidence>
<feature type="transmembrane region" description="Helical" evidence="2">
    <location>
        <begin position="162"/>
        <end position="182"/>
    </location>
</feature>
<dbReference type="GO" id="GO:0006999">
    <property type="term" value="P:nuclear pore organization"/>
    <property type="evidence" value="ECO:0007669"/>
    <property type="project" value="TreeGrafter"/>
</dbReference>
<dbReference type="Pfam" id="PF24312">
    <property type="entry name" value="Ig-like_POM152"/>
    <property type="match status" value="1"/>
</dbReference>
<keyword evidence="2" id="KW-1133">Transmembrane helix</keyword>
<accession>A0A5C3EJP7</accession>